<keyword evidence="2" id="KW-0472">Membrane</keyword>
<protein>
    <submittedName>
        <fullName evidence="3">Uncharacterized protein</fullName>
    </submittedName>
</protein>
<name>A0AAN5CPX8_9BILA</name>
<keyword evidence="2" id="KW-0812">Transmembrane</keyword>
<evidence type="ECO:0000256" key="2">
    <source>
        <dbReference type="SAM" id="Phobius"/>
    </source>
</evidence>
<evidence type="ECO:0000256" key="1">
    <source>
        <dbReference type="SAM" id="MobiDB-lite"/>
    </source>
</evidence>
<dbReference type="EMBL" id="BTRK01000004">
    <property type="protein sequence ID" value="GMR48265.1"/>
    <property type="molecule type" value="Genomic_DNA"/>
</dbReference>
<feature type="non-terminal residue" evidence="3">
    <location>
        <position position="1"/>
    </location>
</feature>
<reference evidence="4" key="1">
    <citation type="submission" date="2022-10" db="EMBL/GenBank/DDBJ databases">
        <title>Genome assembly of Pristionchus species.</title>
        <authorList>
            <person name="Yoshida K."/>
            <person name="Sommer R.J."/>
        </authorList>
    </citation>
    <scope>NUCLEOTIDE SEQUENCE [LARGE SCALE GENOMIC DNA]</scope>
    <source>
        <strain evidence="4">RS5460</strain>
    </source>
</reference>
<organism evidence="3 4">
    <name type="scientific">Pristionchus mayeri</name>
    <dbReference type="NCBI Taxonomy" id="1317129"/>
    <lineage>
        <taxon>Eukaryota</taxon>
        <taxon>Metazoa</taxon>
        <taxon>Ecdysozoa</taxon>
        <taxon>Nematoda</taxon>
        <taxon>Chromadorea</taxon>
        <taxon>Rhabditida</taxon>
        <taxon>Rhabditina</taxon>
        <taxon>Diplogasteromorpha</taxon>
        <taxon>Diplogasteroidea</taxon>
        <taxon>Neodiplogasteridae</taxon>
        <taxon>Pristionchus</taxon>
    </lineage>
</organism>
<feature type="transmembrane region" description="Helical" evidence="2">
    <location>
        <begin position="98"/>
        <end position="126"/>
    </location>
</feature>
<evidence type="ECO:0000313" key="4">
    <source>
        <dbReference type="Proteomes" id="UP001328107"/>
    </source>
</evidence>
<keyword evidence="4" id="KW-1185">Reference proteome</keyword>
<proteinExistence type="predicted"/>
<keyword evidence="2" id="KW-1133">Transmembrane helix</keyword>
<dbReference type="Proteomes" id="UP001328107">
    <property type="component" value="Unassembled WGS sequence"/>
</dbReference>
<evidence type="ECO:0000313" key="3">
    <source>
        <dbReference type="EMBL" id="GMR48265.1"/>
    </source>
</evidence>
<feature type="region of interest" description="Disordered" evidence="1">
    <location>
        <begin position="190"/>
        <end position="209"/>
    </location>
</feature>
<gene>
    <name evidence="3" type="ORF">PMAYCL1PPCAC_18460</name>
</gene>
<dbReference type="AlphaFoldDB" id="A0AAN5CPX8"/>
<feature type="transmembrane region" description="Helical" evidence="2">
    <location>
        <begin position="59"/>
        <end position="91"/>
    </location>
</feature>
<accession>A0AAN5CPX8</accession>
<sequence length="209" mass="24090">SLQFFSMPHPVVDSVPLVDYFKNLFQYDVEFADEDPSNRCMRGAFHVLNVSKSLLVVEMVVFLLCTLFLLPWCLLWLLPHLFIILSTLYALKRERPRFLWPIIIFAATEFFIWCLVSVFSFSLAIFSTHSFLGLFGQGHHEDFFTRLIVRPHRQELHPHSGSIPLLEIRCTQINEDVSGEEDGRSWLTVLSPNPPTGDPSPLEKLMTPV</sequence>
<comment type="caution">
    <text evidence="3">The sequence shown here is derived from an EMBL/GenBank/DDBJ whole genome shotgun (WGS) entry which is preliminary data.</text>
</comment>